<dbReference type="RefSeq" id="WP_207857673.1">
    <property type="nucleotide sequence ID" value="NZ_JAFREP010000004.1"/>
</dbReference>
<dbReference type="GO" id="GO:0003700">
    <property type="term" value="F:DNA-binding transcription factor activity"/>
    <property type="evidence" value="ECO:0007669"/>
    <property type="project" value="InterPro"/>
</dbReference>
<sequence length="306" mass="34018">MDISLADLKAFREVARLGKVSAAARVLNLSQPTVSWTMKKLERELGKPLLVRGNRGVTLTRAGKALLEHTGNLIQEFQNLSDEIQTDSEEVRGTYTLGVYAMLGTYTLPCFLPQLLMDYPALELRLTHDLSRNIAEAVINRNLDFGIVVNPPAHQDLVIRKLYNDFIGYWTHQQPNGLQDLTGPDSVLWLPPNLRQSETLLGEAKRRGFLKQTRFRYSTDLGVIHHMIAAGGGAGLLPATIALAFPGSPVEPIPNTPSYHDVICLVYRHDRPKTRAAEVVIRAISEADYQGIDRTAEGALNWMQAN</sequence>
<organism evidence="6 7">
    <name type="scientific">Acanthopleuribacter pedis</name>
    <dbReference type="NCBI Taxonomy" id="442870"/>
    <lineage>
        <taxon>Bacteria</taxon>
        <taxon>Pseudomonadati</taxon>
        <taxon>Acidobacteriota</taxon>
        <taxon>Holophagae</taxon>
        <taxon>Acanthopleuribacterales</taxon>
        <taxon>Acanthopleuribacteraceae</taxon>
        <taxon>Acanthopleuribacter</taxon>
    </lineage>
</organism>
<evidence type="ECO:0000313" key="6">
    <source>
        <dbReference type="EMBL" id="MBO1318087.1"/>
    </source>
</evidence>
<reference evidence="6" key="1">
    <citation type="submission" date="2021-03" db="EMBL/GenBank/DDBJ databases">
        <authorList>
            <person name="Wang G."/>
        </authorList>
    </citation>
    <scope>NUCLEOTIDE SEQUENCE</scope>
    <source>
        <strain evidence="6">KCTC 12899</strain>
    </source>
</reference>
<gene>
    <name evidence="6" type="ORF">J3U88_06395</name>
</gene>
<dbReference type="Gene3D" id="1.10.10.10">
    <property type="entry name" value="Winged helix-like DNA-binding domain superfamily/Winged helix DNA-binding domain"/>
    <property type="match status" value="1"/>
</dbReference>
<keyword evidence="2" id="KW-0805">Transcription regulation</keyword>
<keyword evidence="4" id="KW-0804">Transcription</keyword>
<dbReference type="CDD" id="cd05466">
    <property type="entry name" value="PBP2_LTTR_substrate"/>
    <property type="match status" value="1"/>
</dbReference>
<comment type="similarity">
    <text evidence="1">Belongs to the LysR transcriptional regulatory family.</text>
</comment>
<dbReference type="PRINTS" id="PR00039">
    <property type="entry name" value="HTHLYSR"/>
</dbReference>
<dbReference type="Pfam" id="PF03466">
    <property type="entry name" value="LysR_substrate"/>
    <property type="match status" value="1"/>
</dbReference>
<dbReference type="EMBL" id="JAFREP010000004">
    <property type="protein sequence ID" value="MBO1318087.1"/>
    <property type="molecule type" value="Genomic_DNA"/>
</dbReference>
<evidence type="ECO:0000256" key="2">
    <source>
        <dbReference type="ARBA" id="ARBA00023015"/>
    </source>
</evidence>
<dbReference type="GO" id="GO:0005829">
    <property type="term" value="C:cytosol"/>
    <property type="evidence" value="ECO:0007669"/>
    <property type="project" value="TreeGrafter"/>
</dbReference>
<feature type="domain" description="HTH lysR-type" evidence="5">
    <location>
        <begin position="3"/>
        <end position="60"/>
    </location>
</feature>
<evidence type="ECO:0000256" key="3">
    <source>
        <dbReference type="ARBA" id="ARBA00023125"/>
    </source>
</evidence>
<dbReference type="SUPFAM" id="SSF46785">
    <property type="entry name" value="Winged helix' DNA-binding domain"/>
    <property type="match status" value="1"/>
</dbReference>
<dbReference type="InterPro" id="IPR036388">
    <property type="entry name" value="WH-like_DNA-bd_sf"/>
</dbReference>
<dbReference type="InterPro" id="IPR005119">
    <property type="entry name" value="LysR_subst-bd"/>
</dbReference>
<dbReference type="InterPro" id="IPR050950">
    <property type="entry name" value="HTH-type_LysR_regulators"/>
</dbReference>
<protein>
    <submittedName>
        <fullName evidence="6">LysR family transcriptional regulator</fullName>
    </submittedName>
</protein>
<evidence type="ECO:0000256" key="1">
    <source>
        <dbReference type="ARBA" id="ARBA00009437"/>
    </source>
</evidence>
<evidence type="ECO:0000256" key="4">
    <source>
        <dbReference type="ARBA" id="ARBA00023163"/>
    </source>
</evidence>
<dbReference type="PROSITE" id="PS50931">
    <property type="entry name" value="HTH_LYSR"/>
    <property type="match status" value="1"/>
</dbReference>
<keyword evidence="3" id="KW-0238">DNA-binding</keyword>
<keyword evidence="7" id="KW-1185">Reference proteome</keyword>
<evidence type="ECO:0000259" key="5">
    <source>
        <dbReference type="PROSITE" id="PS50931"/>
    </source>
</evidence>
<dbReference type="Gene3D" id="3.40.190.10">
    <property type="entry name" value="Periplasmic binding protein-like II"/>
    <property type="match status" value="2"/>
</dbReference>
<accession>A0A8J7Q4S6</accession>
<proteinExistence type="inferred from homology"/>
<dbReference type="InterPro" id="IPR000847">
    <property type="entry name" value="LysR_HTH_N"/>
</dbReference>
<dbReference type="PANTHER" id="PTHR30419">
    <property type="entry name" value="HTH-TYPE TRANSCRIPTIONAL REGULATOR YBHD"/>
    <property type="match status" value="1"/>
</dbReference>
<comment type="caution">
    <text evidence="6">The sequence shown here is derived from an EMBL/GenBank/DDBJ whole genome shotgun (WGS) entry which is preliminary data.</text>
</comment>
<dbReference type="PANTHER" id="PTHR30419:SF25">
    <property type="entry name" value="HTH-TYPE TRANSCRIPTIONAL REGULATOR YTLI"/>
    <property type="match status" value="1"/>
</dbReference>
<dbReference type="AlphaFoldDB" id="A0A8J7Q4S6"/>
<name>A0A8J7Q4S6_9BACT</name>
<dbReference type="InterPro" id="IPR036390">
    <property type="entry name" value="WH_DNA-bd_sf"/>
</dbReference>
<dbReference type="FunFam" id="1.10.10.10:FF:000001">
    <property type="entry name" value="LysR family transcriptional regulator"/>
    <property type="match status" value="1"/>
</dbReference>
<dbReference type="SUPFAM" id="SSF53850">
    <property type="entry name" value="Periplasmic binding protein-like II"/>
    <property type="match status" value="1"/>
</dbReference>
<dbReference type="Proteomes" id="UP000664417">
    <property type="component" value="Unassembled WGS sequence"/>
</dbReference>
<dbReference type="GO" id="GO:0003677">
    <property type="term" value="F:DNA binding"/>
    <property type="evidence" value="ECO:0007669"/>
    <property type="project" value="UniProtKB-KW"/>
</dbReference>
<dbReference type="Pfam" id="PF00126">
    <property type="entry name" value="HTH_1"/>
    <property type="match status" value="1"/>
</dbReference>
<evidence type="ECO:0000313" key="7">
    <source>
        <dbReference type="Proteomes" id="UP000664417"/>
    </source>
</evidence>